<feature type="transmembrane region" description="Helical" evidence="10">
    <location>
        <begin position="471"/>
        <end position="492"/>
    </location>
</feature>
<name>A0ABY4SU09_9ENTR</name>
<keyword evidence="4 10" id="KW-0133">Cell shape</keyword>
<comment type="subcellular location">
    <subcellularLocation>
        <location evidence="10">Cell inner membrane</location>
        <topology evidence="10">Multi-pass membrane protein</topology>
    </subcellularLocation>
    <subcellularLocation>
        <location evidence="1">Cell membrane</location>
        <topology evidence="1">Multi-pass membrane protein</topology>
    </subcellularLocation>
</comment>
<feature type="transmembrane region" description="Helical" evidence="10">
    <location>
        <begin position="75"/>
        <end position="96"/>
    </location>
</feature>
<feature type="transmembrane region" description="Helical" evidence="10">
    <location>
        <begin position="434"/>
        <end position="459"/>
    </location>
</feature>
<keyword evidence="10 11" id="KW-0961">Cell wall biogenesis/degradation</keyword>
<feature type="transmembrane region" description="Helical" evidence="10">
    <location>
        <begin position="267"/>
        <end position="285"/>
    </location>
</feature>
<dbReference type="InterPro" id="IPR051050">
    <property type="entry name" value="Lipid_II_flippase_MurJ/MviN"/>
</dbReference>
<keyword evidence="5 10" id="KW-0573">Peptidoglycan synthesis</keyword>
<dbReference type="Pfam" id="PF03023">
    <property type="entry name" value="MurJ"/>
    <property type="match status" value="1"/>
</dbReference>
<feature type="transmembrane region" description="Helical" evidence="10">
    <location>
        <begin position="181"/>
        <end position="201"/>
    </location>
</feature>
<dbReference type="PRINTS" id="PR01806">
    <property type="entry name" value="VIRFACTRMVIN"/>
</dbReference>
<organism evidence="12 13">
    <name type="scientific">Candidatus Blochmannia ocreatus</name>
    <name type="common">nom. nud.</name>
    <dbReference type="NCBI Taxonomy" id="251538"/>
    <lineage>
        <taxon>Bacteria</taxon>
        <taxon>Pseudomonadati</taxon>
        <taxon>Pseudomonadota</taxon>
        <taxon>Gammaproteobacteria</taxon>
        <taxon>Enterobacterales</taxon>
        <taxon>Enterobacteriaceae</taxon>
        <taxon>ant endosymbionts</taxon>
        <taxon>Candidatus Blochmanniella</taxon>
    </lineage>
</organism>
<evidence type="ECO:0000256" key="3">
    <source>
        <dbReference type="ARBA" id="ARBA00022692"/>
    </source>
</evidence>
<keyword evidence="7 10" id="KW-0472">Membrane</keyword>
<feature type="transmembrane region" description="Helical" evidence="10">
    <location>
        <begin position="116"/>
        <end position="141"/>
    </location>
</feature>
<dbReference type="HAMAP" id="MF_02078">
    <property type="entry name" value="MurJ_MviN"/>
    <property type="match status" value="1"/>
</dbReference>
<dbReference type="Proteomes" id="UP001056834">
    <property type="component" value="Chromosome"/>
</dbReference>
<evidence type="ECO:0000313" key="12">
    <source>
        <dbReference type="EMBL" id="URJ24953.1"/>
    </source>
</evidence>
<proteinExistence type="inferred from homology"/>
<evidence type="ECO:0000256" key="10">
    <source>
        <dbReference type="HAMAP-Rule" id="MF_02078"/>
    </source>
</evidence>
<keyword evidence="13" id="KW-1185">Reference proteome</keyword>
<comment type="pathway">
    <text evidence="10">Cell wall biogenesis; peptidoglycan biosynthesis.</text>
</comment>
<comment type="similarity">
    <text evidence="9 10 11">Belongs to the MurJ/MviN family.</text>
</comment>
<feature type="transmembrane region" description="Helical" evidence="10">
    <location>
        <begin position="375"/>
        <end position="398"/>
    </location>
</feature>
<dbReference type="NCBIfam" id="TIGR01695">
    <property type="entry name" value="murJ_mviN"/>
    <property type="match status" value="1"/>
</dbReference>
<feature type="transmembrane region" description="Helical" evidence="10">
    <location>
        <begin position="347"/>
        <end position="368"/>
    </location>
</feature>
<dbReference type="InterPro" id="IPR004268">
    <property type="entry name" value="MurJ"/>
</dbReference>
<accession>A0ABY4SU09</accession>
<dbReference type="CDD" id="cd13123">
    <property type="entry name" value="MATE_MurJ_like"/>
    <property type="match status" value="1"/>
</dbReference>
<protein>
    <recommendedName>
        <fullName evidence="10">Probable lipid II flippase MurJ</fullName>
    </recommendedName>
</protein>
<evidence type="ECO:0000256" key="9">
    <source>
        <dbReference type="ARBA" id="ARBA00061532"/>
    </source>
</evidence>
<keyword evidence="3 10" id="KW-0812">Transmembrane</keyword>
<evidence type="ECO:0000256" key="6">
    <source>
        <dbReference type="ARBA" id="ARBA00022989"/>
    </source>
</evidence>
<keyword evidence="10 11" id="KW-0813">Transport</keyword>
<comment type="function">
    <text evidence="8 10 11">Involved in peptidoglycan biosynthesis. Transports lipid-linked peptidoglycan precursors from the inner to the outer leaflet of the cytoplasmic membrane.</text>
</comment>
<evidence type="ECO:0000256" key="5">
    <source>
        <dbReference type="ARBA" id="ARBA00022984"/>
    </source>
</evidence>
<gene>
    <name evidence="10 12" type="primary">murJ</name>
    <name evidence="12" type="ORF">M9405_02200</name>
</gene>
<evidence type="ECO:0000256" key="4">
    <source>
        <dbReference type="ARBA" id="ARBA00022960"/>
    </source>
</evidence>
<feature type="transmembrane region" description="Helical" evidence="10">
    <location>
        <begin position="404"/>
        <end position="422"/>
    </location>
</feature>
<evidence type="ECO:0000256" key="11">
    <source>
        <dbReference type="PIRNR" id="PIRNR002869"/>
    </source>
</evidence>
<sequence length="506" mass="57759">MTSIVTMLSRVLGFIRDTCIARHFGAGIITDAFFIAFRLPNLLRRIFAEGVFCQIFLSTLSKYRCCANTEEVRVFISRVSGILMLIISIIICIGLLEAPRIIISTVPGINNSVEKFSITVSMFRIMFPYILLISLASLIGIVLNTYNIFIAPSLTPIFLNLSMISFMLFSEYLYCHVSIIGLAWSVIVGGGLQCIYCMFLLKKIDMLVYPKIHFNDNRVCRLYRLMIPAIIVVSSSQISFIINIFLASFLQDGSISWMYYADRLMELPIGVFGVTLTTILSPYLSRCIFKKNYKDYFNIVKIGIRLSYVLSMPCVVILCVLSKPLVITLFKYGKFSEFDVLMTQYSVIAYAIGLPALILIKVLTSAFYARSDIRIPIYIVMITMVFAQVINISCIHVLKHVVFSVSVSLSAWFNAGLLYWIFKKKYYFCNKSRWFLFFSRIIISIFVMLLVCLGLLIYIPDWSQGGIIYRFIKMIMVLVLVISSYCVVLWCVGIRVKDFVFLGKQN</sequence>
<evidence type="ECO:0000256" key="2">
    <source>
        <dbReference type="ARBA" id="ARBA00022475"/>
    </source>
</evidence>
<reference evidence="12" key="1">
    <citation type="submission" date="2022-05" db="EMBL/GenBank/DDBJ databases">
        <title>Impact of host demography and evolutionary history on endosymbiont molecular evolution: a test in carpenter ants (Genus Camponotus) and their Blochmannia endosymbionts.</title>
        <authorList>
            <person name="Manthey J.D."/>
            <person name="Giron J.C."/>
            <person name="Hruska J.P."/>
        </authorList>
    </citation>
    <scope>NUCLEOTIDE SEQUENCE</scope>
    <source>
        <strain evidence="12">C-006</strain>
    </source>
</reference>
<dbReference type="EMBL" id="CP097762">
    <property type="protein sequence ID" value="URJ24953.1"/>
    <property type="molecule type" value="Genomic_DNA"/>
</dbReference>
<dbReference type="PANTHER" id="PTHR47019:SF1">
    <property type="entry name" value="LIPID II FLIPPASE MURJ"/>
    <property type="match status" value="1"/>
</dbReference>
<feature type="transmembrane region" description="Helical" evidence="10">
    <location>
        <begin position="306"/>
        <end position="327"/>
    </location>
</feature>
<evidence type="ECO:0000256" key="1">
    <source>
        <dbReference type="ARBA" id="ARBA00004651"/>
    </source>
</evidence>
<feature type="transmembrane region" description="Helical" evidence="10">
    <location>
        <begin position="148"/>
        <end position="169"/>
    </location>
</feature>
<dbReference type="PANTHER" id="PTHR47019">
    <property type="entry name" value="LIPID II FLIPPASE MURJ"/>
    <property type="match status" value="1"/>
</dbReference>
<keyword evidence="2 10" id="KW-1003">Cell membrane</keyword>
<keyword evidence="6 10" id="KW-1133">Transmembrane helix</keyword>
<evidence type="ECO:0000256" key="7">
    <source>
        <dbReference type="ARBA" id="ARBA00023136"/>
    </source>
</evidence>
<evidence type="ECO:0000256" key="8">
    <source>
        <dbReference type="ARBA" id="ARBA00060041"/>
    </source>
</evidence>
<keyword evidence="10" id="KW-0997">Cell inner membrane</keyword>
<feature type="transmembrane region" description="Helical" evidence="10">
    <location>
        <begin position="222"/>
        <end position="247"/>
    </location>
</feature>
<evidence type="ECO:0000313" key="13">
    <source>
        <dbReference type="Proteomes" id="UP001056834"/>
    </source>
</evidence>
<dbReference type="PIRSF" id="PIRSF002869">
    <property type="entry name" value="MviN"/>
    <property type="match status" value="1"/>
</dbReference>